<dbReference type="PANTHER" id="PTHR43525">
    <property type="entry name" value="PROTEIN MALY"/>
    <property type="match status" value="1"/>
</dbReference>
<dbReference type="CDD" id="cd00609">
    <property type="entry name" value="AAT_like"/>
    <property type="match status" value="1"/>
</dbReference>
<name>A0A3P3Q5C1_9FIRM</name>
<proteinExistence type="inferred from homology"/>
<keyword evidence="8" id="KW-1185">Reference proteome</keyword>
<evidence type="ECO:0000256" key="4">
    <source>
        <dbReference type="ARBA" id="ARBA00023239"/>
    </source>
</evidence>
<dbReference type="NCBIfam" id="TIGR04350">
    <property type="entry name" value="C_S_lyase_PatB"/>
    <property type="match status" value="1"/>
</dbReference>
<organism evidence="7 8">
    <name type="scientific">Lachnoanaerobaculum orale</name>
    <dbReference type="NCBI Taxonomy" id="979627"/>
    <lineage>
        <taxon>Bacteria</taxon>
        <taxon>Bacillati</taxon>
        <taxon>Bacillota</taxon>
        <taxon>Clostridia</taxon>
        <taxon>Lachnospirales</taxon>
        <taxon>Lachnospiraceae</taxon>
        <taxon>Lachnoanaerobaculum</taxon>
    </lineage>
</organism>
<reference evidence="7 8" key="1">
    <citation type="submission" date="2018-11" db="EMBL/GenBank/DDBJ databases">
        <title>Genome sequencing of Lachnoanaerobaculum orale DSM 24553T.</title>
        <authorList>
            <person name="Kook J.-K."/>
            <person name="Park S.-N."/>
            <person name="Lim Y.K."/>
        </authorList>
    </citation>
    <scope>NUCLEOTIDE SEQUENCE [LARGE SCALE GENOMIC DNA]</scope>
    <source>
        <strain evidence="7 8">DSM 24553</strain>
    </source>
</reference>
<dbReference type="Proteomes" id="UP000276982">
    <property type="component" value="Unassembled WGS sequence"/>
</dbReference>
<evidence type="ECO:0000259" key="6">
    <source>
        <dbReference type="Pfam" id="PF00155"/>
    </source>
</evidence>
<sequence length="389" mass="45009">MFDNIVSRRYTNCAKWDEIIDEYGIEDLIPLTVADMDYRVAPEIINAVIDAANHGIYGYTNVSEKYIELSKIWAKNNYGFCPENEWIVYCPRIIQAISLIIQNNTNINDKILVLTPLYDPIQNAVRINGRELVECPLLLNKGHYEIDFEDFEKKIKGGAKIFISVSPHNPVGRVWSEEEIRKTVEICKQYNVLIISDETHADFIWKNRFISYASFYDYYDNIIIGLSTSKNFNIAGLEASNIVIKNKDLRDSFKYLLRQAGIHNPSYFCIPAVIAAYEYGSEWLKIAKEKIKDNIDFAKKFFETQMIGFKVADIEGTYLLWVDYRDTGISEEMLKDLMLYKAHISFSLGSGFGENGRGFFRVNVALPKEKLEEALLRFKNNINWGEIYE</sequence>
<comment type="caution">
    <text evidence="7">The sequence shown here is derived from an EMBL/GenBank/DDBJ whole genome shotgun (WGS) entry which is preliminary data.</text>
</comment>
<protein>
    <recommendedName>
        <fullName evidence="2">cysteine-S-conjugate beta-lyase</fullName>
        <ecNumber evidence="2">4.4.1.13</ecNumber>
    </recommendedName>
</protein>
<keyword evidence="7" id="KW-0808">Transferase</keyword>
<evidence type="ECO:0000256" key="5">
    <source>
        <dbReference type="ARBA" id="ARBA00037974"/>
    </source>
</evidence>
<comment type="similarity">
    <text evidence="5">Belongs to the class-II pyridoxal-phosphate-dependent aminotransferase family. MalY/PatB cystathionine beta-lyase subfamily.</text>
</comment>
<dbReference type="GO" id="GO:0030170">
    <property type="term" value="F:pyridoxal phosphate binding"/>
    <property type="evidence" value="ECO:0007669"/>
    <property type="project" value="InterPro"/>
</dbReference>
<dbReference type="Pfam" id="PF00155">
    <property type="entry name" value="Aminotran_1_2"/>
    <property type="match status" value="1"/>
</dbReference>
<evidence type="ECO:0000256" key="1">
    <source>
        <dbReference type="ARBA" id="ARBA00001933"/>
    </source>
</evidence>
<dbReference type="Gene3D" id="3.90.1150.10">
    <property type="entry name" value="Aspartate Aminotransferase, domain 1"/>
    <property type="match status" value="1"/>
</dbReference>
<dbReference type="EMBL" id="RRCM01000001">
    <property type="protein sequence ID" value="RRJ16436.1"/>
    <property type="molecule type" value="Genomic_DNA"/>
</dbReference>
<dbReference type="InterPro" id="IPR004839">
    <property type="entry name" value="Aminotransferase_I/II_large"/>
</dbReference>
<dbReference type="InterPro" id="IPR015424">
    <property type="entry name" value="PyrdxlP-dep_Trfase"/>
</dbReference>
<dbReference type="Gene3D" id="3.40.640.10">
    <property type="entry name" value="Type I PLP-dependent aspartate aminotransferase-like (Major domain)"/>
    <property type="match status" value="1"/>
</dbReference>
<feature type="domain" description="Aminotransferase class I/classII large" evidence="6">
    <location>
        <begin position="27"/>
        <end position="376"/>
    </location>
</feature>
<dbReference type="PANTHER" id="PTHR43525:SF1">
    <property type="entry name" value="PROTEIN MALY"/>
    <property type="match status" value="1"/>
</dbReference>
<dbReference type="GO" id="GO:0008483">
    <property type="term" value="F:transaminase activity"/>
    <property type="evidence" value="ECO:0007669"/>
    <property type="project" value="UniProtKB-KW"/>
</dbReference>
<evidence type="ECO:0000313" key="8">
    <source>
        <dbReference type="Proteomes" id="UP000276982"/>
    </source>
</evidence>
<evidence type="ECO:0000256" key="3">
    <source>
        <dbReference type="ARBA" id="ARBA00022898"/>
    </source>
</evidence>
<keyword evidence="7" id="KW-0032">Aminotransferase</keyword>
<keyword evidence="3" id="KW-0663">Pyridoxal phosphate</keyword>
<gene>
    <name evidence="7" type="ORF">EHW90_05435</name>
</gene>
<comment type="cofactor">
    <cofactor evidence="1">
        <name>pyridoxal 5'-phosphate</name>
        <dbReference type="ChEBI" id="CHEBI:597326"/>
    </cofactor>
</comment>
<dbReference type="EC" id="4.4.1.13" evidence="2"/>
<dbReference type="InterPro" id="IPR015421">
    <property type="entry name" value="PyrdxlP-dep_Trfase_major"/>
</dbReference>
<dbReference type="GO" id="GO:0047804">
    <property type="term" value="F:cysteine-S-conjugate beta-lyase activity"/>
    <property type="evidence" value="ECO:0007669"/>
    <property type="project" value="UniProtKB-EC"/>
</dbReference>
<dbReference type="AlphaFoldDB" id="A0A3P3Q5C1"/>
<accession>A0A3P3Q5C1</accession>
<dbReference type="InterPro" id="IPR051798">
    <property type="entry name" value="Class-II_PLP-Dep_Aminotrans"/>
</dbReference>
<dbReference type="InterPro" id="IPR027619">
    <property type="entry name" value="C-S_lyase_PatB-like"/>
</dbReference>
<dbReference type="InterPro" id="IPR015422">
    <property type="entry name" value="PyrdxlP-dep_Trfase_small"/>
</dbReference>
<evidence type="ECO:0000313" key="7">
    <source>
        <dbReference type="EMBL" id="RRJ16436.1"/>
    </source>
</evidence>
<dbReference type="SUPFAM" id="SSF53383">
    <property type="entry name" value="PLP-dependent transferases"/>
    <property type="match status" value="1"/>
</dbReference>
<dbReference type="RefSeq" id="WP_124951844.1">
    <property type="nucleotide sequence ID" value="NZ_RRCM01000001.1"/>
</dbReference>
<evidence type="ECO:0000256" key="2">
    <source>
        <dbReference type="ARBA" id="ARBA00012224"/>
    </source>
</evidence>
<keyword evidence="4" id="KW-0456">Lyase</keyword>